<evidence type="ECO:0000313" key="1">
    <source>
        <dbReference type="EMBL" id="MCL6422417.1"/>
    </source>
</evidence>
<protein>
    <submittedName>
        <fullName evidence="1">Pilus assembly protein</fullName>
    </submittedName>
</protein>
<name>A0ABT0QXL7_9MICO</name>
<organism evidence="1 2">
    <name type="scientific">Brachybacterium equifaecis</name>
    <dbReference type="NCBI Taxonomy" id="2910770"/>
    <lineage>
        <taxon>Bacteria</taxon>
        <taxon>Bacillati</taxon>
        <taxon>Actinomycetota</taxon>
        <taxon>Actinomycetes</taxon>
        <taxon>Micrococcales</taxon>
        <taxon>Dermabacteraceae</taxon>
        <taxon>Brachybacterium</taxon>
    </lineage>
</organism>
<keyword evidence="2" id="KW-1185">Reference proteome</keyword>
<evidence type="ECO:0000313" key="2">
    <source>
        <dbReference type="Proteomes" id="UP001203761"/>
    </source>
</evidence>
<dbReference type="EMBL" id="JAKNCJ010000001">
    <property type="protein sequence ID" value="MCL6422417.1"/>
    <property type="molecule type" value="Genomic_DNA"/>
</dbReference>
<dbReference type="NCBIfam" id="NF041390">
    <property type="entry name" value="TadE_Rv3655c"/>
    <property type="match status" value="1"/>
</dbReference>
<dbReference type="Proteomes" id="UP001203761">
    <property type="component" value="Unassembled WGS sequence"/>
</dbReference>
<accession>A0ABT0QXL7</accession>
<proteinExistence type="predicted"/>
<gene>
    <name evidence="1" type="ORF">Bequi_03295</name>
</gene>
<dbReference type="InterPro" id="IPR049790">
    <property type="entry name" value="Rv3655c/TadE"/>
</dbReference>
<reference evidence="1" key="1">
    <citation type="submission" date="2022-02" db="EMBL/GenBank/DDBJ databases">
        <authorList>
            <person name="Lee M."/>
            <person name="Kim S.-J."/>
            <person name="Jung M.-Y."/>
        </authorList>
    </citation>
    <scope>NUCLEOTIDE SEQUENCE</scope>
    <source>
        <strain evidence="1">JHP9</strain>
    </source>
</reference>
<sequence>MLPVVVVMVLVMAVVGAGIGSRVQLESAARSAARELARGEDAASASRAARTIAGQSARVSISTEGEWVSVRVQRTLSLPGGALGGASWALEGDATARREPHLLGAPAPVAAIGRAP</sequence>
<comment type="caution">
    <text evidence="1">The sequence shown here is derived from an EMBL/GenBank/DDBJ whole genome shotgun (WGS) entry which is preliminary data.</text>
</comment>